<name>B0G7D3_9FIRM</name>
<dbReference type="EMBL" id="AAXA02000015">
    <property type="protein sequence ID" value="EDR45587.1"/>
    <property type="molecule type" value="Genomic_DNA"/>
</dbReference>
<reference evidence="1 2" key="2">
    <citation type="submission" date="2007-10" db="EMBL/GenBank/DDBJ databases">
        <authorList>
            <person name="Fulton L."/>
            <person name="Clifton S."/>
            <person name="Fulton B."/>
            <person name="Xu J."/>
            <person name="Minx P."/>
            <person name="Pepin K.H."/>
            <person name="Johnson M."/>
            <person name="Thiruvilangam P."/>
            <person name="Bhonagiri V."/>
            <person name="Nash W.E."/>
            <person name="Wang C."/>
            <person name="Mardis E.R."/>
            <person name="Wilson R.K."/>
        </authorList>
    </citation>
    <scope>NUCLEOTIDE SEQUENCE [LARGE SCALE GENOMIC DNA]</scope>
    <source>
        <strain evidence="1 2">ATCC 27755</strain>
    </source>
</reference>
<accession>B0G7D3</accession>
<sequence>MTDTTMQTIFLQRLGLFSNAVRKTNVTGVKKGSRWSCIQCVRCKRRIVTVIQ</sequence>
<proteinExistence type="predicted"/>
<dbReference type="AlphaFoldDB" id="B0G7D3"/>
<gene>
    <name evidence="1" type="ORF">DORFOR_02188</name>
</gene>
<evidence type="ECO:0000313" key="2">
    <source>
        <dbReference type="Proteomes" id="UP000005359"/>
    </source>
</evidence>
<comment type="caution">
    <text evidence="1">The sequence shown here is derived from an EMBL/GenBank/DDBJ whole genome shotgun (WGS) entry which is preliminary data.</text>
</comment>
<reference evidence="1 2" key="1">
    <citation type="submission" date="2007-10" db="EMBL/GenBank/DDBJ databases">
        <title>Draft genome sequence of Dorea formicigenerans(ATCC 27755).</title>
        <authorList>
            <person name="Sudarsanam P."/>
            <person name="Ley R."/>
            <person name="Guruge J."/>
            <person name="Turnbaugh P.J."/>
            <person name="Mahowald M."/>
            <person name="Liep D."/>
            <person name="Gordon J."/>
        </authorList>
    </citation>
    <scope>NUCLEOTIDE SEQUENCE [LARGE SCALE GENOMIC DNA]</scope>
    <source>
        <strain evidence="1 2">ATCC 27755</strain>
    </source>
</reference>
<evidence type="ECO:0000313" key="1">
    <source>
        <dbReference type="EMBL" id="EDR45587.1"/>
    </source>
</evidence>
<protein>
    <submittedName>
        <fullName evidence="1">Uncharacterized protein</fullName>
    </submittedName>
</protein>
<dbReference type="Proteomes" id="UP000005359">
    <property type="component" value="Unassembled WGS sequence"/>
</dbReference>
<organism evidence="1 2">
    <name type="scientific">Dorea formicigenerans ATCC 27755</name>
    <dbReference type="NCBI Taxonomy" id="411461"/>
    <lineage>
        <taxon>Bacteria</taxon>
        <taxon>Bacillati</taxon>
        <taxon>Bacillota</taxon>
        <taxon>Clostridia</taxon>
        <taxon>Lachnospirales</taxon>
        <taxon>Lachnospiraceae</taxon>
        <taxon>Dorea</taxon>
    </lineage>
</organism>
<dbReference type="STRING" id="411461.DORFOR_02188"/>
<dbReference type="PaxDb" id="411461-DORFOR_02188"/>